<feature type="chain" id="PRO_5027094435" evidence="3">
    <location>
        <begin position="41"/>
        <end position="538"/>
    </location>
</feature>
<dbReference type="InterPro" id="IPR039331">
    <property type="entry name" value="PAPs-like"/>
</dbReference>
<proteinExistence type="predicted"/>
<protein>
    <submittedName>
        <fullName evidence="6">Metallophosphoesterase family protein</fullName>
    </submittedName>
</protein>
<dbReference type="InterPro" id="IPR006311">
    <property type="entry name" value="TAT_signal"/>
</dbReference>
<dbReference type="EMBL" id="WBOF01000001">
    <property type="protein sequence ID" value="MQS11242.1"/>
    <property type="molecule type" value="Genomic_DNA"/>
</dbReference>
<evidence type="ECO:0000256" key="3">
    <source>
        <dbReference type="SAM" id="SignalP"/>
    </source>
</evidence>
<dbReference type="Gene3D" id="2.60.40.380">
    <property type="entry name" value="Purple acid phosphatase-like, N-terminal"/>
    <property type="match status" value="1"/>
</dbReference>
<dbReference type="Pfam" id="PF00149">
    <property type="entry name" value="Metallophos"/>
    <property type="match status" value="1"/>
</dbReference>
<name>A0A6N7KIC0_9ACTN</name>
<dbReference type="PROSITE" id="PS51318">
    <property type="entry name" value="TAT"/>
    <property type="match status" value="1"/>
</dbReference>
<dbReference type="InterPro" id="IPR029052">
    <property type="entry name" value="Metallo-depent_PP-like"/>
</dbReference>
<dbReference type="SUPFAM" id="SSF49363">
    <property type="entry name" value="Purple acid phosphatase, N-terminal domain"/>
    <property type="match status" value="1"/>
</dbReference>
<dbReference type="InterPro" id="IPR015914">
    <property type="entry name" value="PAPs_N"/>
</dbReference>
<dbReference type="Proteomes" id="UP000450000">
    <property type="component" value="Unassembled WGS sequence"/>
</dbReference>
<feature type="domain" description="Calcineurin-like phosphoesterase" evidence="4">
    <location>
        <begin position="175"/>
        <end position="369"/>
    </location>
</feature>
<dbReference type="GO" id="GO:0003993">
    <property type="term" value="F:acid phosphatase activity"/>
    <property type="evidence" value="ECO:0007669"/>
    <property type="project" value="InterPro"/>
</dbReference>
<dbReference type="OrthoDB" id="9804511at2"/>
<evidence type="ECO:0000256" key="1">
    <source>
        <dbReference type="ARBA" id="ARBA00022729"/>
    </source>
</evidence>
<feature type="region of interest" description="Disordered" evidence="2">
    <location>
        <begin position="514"/>
        <end position="538"/>
    </location>
</feature>
<evidence type="ECO:0000259" key="4">
    <source>
        <dbReference type="Pfam" id="PF00149"/>
    </source>
</evidence>
<dbReference type="GO" id="GO:0046872">
    <property type="term" value="F:metal ion binding"/>
    <property type="evidence" value="ECO:0007669"/>
    <property type="project" value="InterPro"/>
</dbReference>
<dbReference type="Pfam" id="PF16656">
    <property type="entry name" value="Pur_ac_phosph_N"/>
    <property type="match status" value="1"/>
</dbReference>
<sequence>MSHPSRSHPSRRTVLRTGTAVGALAAIPASTLLWTQPALAGTPGPEQIHLQWGNEPSTEMTVSWATAASVSRPRVRIGTPRGGAGHSVDAQTRSYVDGLNKVETFTHHARLRGLKPDTTYVYDVLHDGAEPVRGTFRTAPARGRAAFRFTSFGDLGTGDNVFKKSSIHGAAAVRQVEQFAPLFHLLNGDLAYANNNPQLQPQCWNAFMNNLSRSAASRPWMPSPGNHEVEAGGGDLGYASYLTRFELPDNGTRDHCGNWYAFQVGSVLFLSLDGNEIAVEDDASLDPATGRSIYISDYSEGAQLRWLERVLSRARGGSAVDWIVVSMHQFAMSSSSASHGGDMGIREKLLPLLDRYSVDLVLAGHDHDYERTHPVRGTEPGGLLTPAVADDDLRRIDTSQGTVHLILGGGGTAGHDDQYLPADADGVREAFVRTQRLTFKADPDAKEKAHWSAVTDPDTNYPYGVAVFDVDPGLVPGGRTAITVSYYHSAPATAVNPLPAPVLFDRFTLYRDRSDGWGDDQGEDENTDARERAATGRR</sequence>
<evidence type="ECO:0000256" key="2">
    <source>
        <dbReference type="SAM" id="MobiDB-lite"/>
    </source>
</evidence>
<dbReference type="InterPro" id="IPR004843">
    <property type="entry name" value="Calcineurin-like_PHP"/>
</dbReference>
<keyword evidence="1 3" id="KW-0732">Signal</keyword>
<dbReference type="PANTHER" id="PTHR22953">
    <property type="entry name" value="ACID PHOSPHATASE RELATED"/>
    <property type="match status" value="1"/>
</dbReference>
<feature type="compositionally biased region" description="Acidic residues" evidence="2">
    <location>
        <begin position="517"/>
        <end position="526"/>
    </location>
</feature>
<dbReference type="AlphaFoldDB" id="A0A6N7KIC0"/>
<dbReference type="PANTHER" id="PTHR22953:SF153">
    <property type="entry name" value="PURPLE ACID PHOSPHATASE"/>
    <property type="match status" value="1"/>
</dbReference>
<evidence type="ECO:0000313" key="7">
    <source>
        <dbReference type="Proteomes" id="UP000450000"/>
    </source>
</evidence>
<dbReference type="Gene3D" id="3.60.21.10">
    <property type="match status" value="1"/>
</dbReference>
<reference evidence="6 7" key="1">
    <citation type="submission" date="2019-09" db="EMBL/GenBank/DDBJ databases">
        <title>Genome Sequences of Streptomyces kaniharaensis ATCC 21070.</title>
        <authorList>
            <person name="Zhu W."/>
            <person name="De Crecy-Lagard V."/>
            <person name="Richards N.G."/>
        </authorList>
    </citation>
    <scope>NUCLEOTIDE SEQUENCE [LARGE SCALE GENOMIC DNA]</scope>
    <source>
        <strain evidence="6 7">SF-557</strain>
    </source>
</reference>
<gene>
    <name evidence="6" type="ORF">F7Q99_02795</name>
</gene>
<feature type="compositionally biased region" description="Basic and acidic residues" evidence="2">
    <location>
        <begin position="527"/>
        <end position="538"/>
    </location>
</feature>
<feature type="signal peptide" evidence="3">
    <location>
        <begin position="1"/>
        <end position="40"/>
    </location>
</feature>
<evidence type="ECO:0000259" key="5">
    <source>
        <dbReference type="Pfam" id="PF16656"/>
    </source>
</evidence>
<comment type="caution">
    <text evidence="6">The sequence shown here is derived from an EMBL/GenBank/DDBJ whole genome shotgun (WGS) entry which is preliminary data.</text>
</comment>
<accession>A0A6N7KIC0</accession>
<keyword evidence="7" id="KW-1185">Reference proteome</keyword>
<organism evidence="6 7">
    <name type="scientific">Streptomyces kaniharaensis</name>
    <dbReference type="NCBI Taxonomy" id="212423"/>
    <lineage>
        <taxon>Bacteria</taxon>
        <taxon>Bacillati</taxon>
        <taxon>Actinomycetota</taxon>
        <taxon>Actinomycetes</taxon>
        <taxon>Kitasatosporales</taxon>
        <taxon>Streptomycetaceae</taxon>
        <taxon>Streptomyces</taxon>
    </lineage>
</organism>
<dbReference type="InterPro" id="IPR008963">
    <property type="entry name" value="Purple_acid_Pase-like_N"/>
</dbReference>
<dbReference type="SUPFAM" id="SSF56300">
    <property type="entry name" value="Metallo-dependent phosphatases"/>
    <property type="match status" value="1"/>
</dbReference>
<dbReference type="RefSeq" id="WP_153459920.1">
    <property type="nucleotide sequence ID" value="NZ_WBOF01000001.1"/>
</dbReference>
<evidence type="ECO:0000313" key="6">
    <source>
        <dbReference type="EMBL" id="MQS11242.1"/>
    </source>
</evidence>
<feature type="domain" description="Purple acid phosphatase N-terminal" evidence="5">
    <location>
        <begin position="45"/>
        <end position="128"/>
    </location>
</feature>